<proteinExistence type="predicted"/>
<evidence type="ECO:0000313" key="1">
    <source>
        <dbReference type="EMBL" id="SKC74477.1"/>
    </source>
</evidence>
<reference evidence="1 2" key="1">
    <citation type="submission" date="2017-02" db="EMBL/GenBank/DDBJ databases">
        <authorList>
            <person name="Peterson S.W."/>
        </authorList>
    </citation>
    <scope>NUCLEOTIDE SEQUENCE [LARGE SCALE GENOMIC DNA]</scope>
    <source>
        <strain evidence="1 2">DSM 25262</strain>
    </source>
</reference>
<keyword evidence="2" id="KW-1185">Reference proteome</keyword>
<accession>A0A1T5LEJ0</accession>
<dbReference type="OrthoDB" id="982178at2"/>
<name>A0A1T5LEJ0_9BACT</name>
<dbReference type="PROSITE" id="PS51257">
    <property type="entry name" value="PROKAR_LIPOPROTEIN"/>
    <property type="match status" value="1"/>
</dbReference>
<protein>
    <recommendedName>
        <fullName evidence="3">Lipoprotein</fullName>
    </recommendedName>
</protein>
<dbReference type="Proteomes" id="UP000190961">
    <property type="component" value="Unassembled WGS sequence"/>
</dbReference>
<sequence>MNRIIVFGFLVLTACGGKLSDEQRKRLREGMDDQKIVKLSDSDIVNAALEQGQSVFAALEKVKFDATKVDSISEKYSVKIHWTVPGKGNADLIEQQLIEAYITGMVTGSLQDNIQKLYTDEKQSDYETLLYSKPIVSPMADGVEKLDGVWHIYIPKKQAVLSASKK</sequence>
<organism evidence="1 2">
    <name type="scientific">Ohtaekwangia koreensis</name>
    <dbReference type="NCBI Taxonomy" id="688867"/>
    <lineage>
        <taxon>Bacteria</taxon>
        <taxon>Pseudomonadati</taxon>
        <taxon>Bacteroidota</taxon>
        <taxon>Cytophagia</taxon>
        <taxon>Cytophagales</taxon>
        <taxon>Fulvivirgaceae</taxon>
        <taxon>Ohtaekwangia</taxon>
    </lineage>
</organism>
<evidence type="ECO:0000313" key="2">
    <source>
        <dbReference type="Proteomes" id="UP000190961"/>
    </source>
</evidence>
<gene>
    <name evidence="1" type="ORF">SAMN05660236_3080</name>
</gene>
<dbReference type="RefSeq" id="WP_079687635.1">
    <property type="nucleotide sequence ID" value="NZ_FUZU01000002.1"/>
</dbReference>
<dbReference type="STRING" id="688867.SAMN05660236_3080"/>
<dbReference type="EMBL" id="FUZU01000002">
    <property type="protein sequence ID" value="SKC74477.1"/>
    <property type="molecule type" value="Genomic_DNA"/>
</dbReference>
<evidence type="ECO:0008006" key="3">
    <source>
        <dbReference type="Google" id="ProtNLM"/>
    </source>
</evidence>
<dbReference type="AlphaFoldDB" id="A0A1T5LEJ0"/>